<evidence type="ECO:0000256" key="2">
    <source>
        <dbReference type="SAM" id="MobiDB-lite"/>
    </source>
</evidence>
<dbReference type="Proteomes" id="UP001595607">
    <property type="component" value="Unassembled WGS sequence"/>
</dbReference>
<dbReference type="PANTHER" id="PTHR11102">
    <property type="entry name" value="SEL-1-LIKE PROTEIN"/>
    <property type="match status" value="1"/>
</dbReference>
<name>A0ABV7MBM4_9PROT</name>
<dbReference type="Gene3D" id="1.25.40.10">
    <property type="entry name" value="Tetratricopeptide repeat domain"/>
    <property type="match status" value="1"/>
</dbReference>
<proteinExistence type="predicted"/>
<evidence type="ECO:0008006" key="5">
    <source>
        <dbReference type="Google" id="ProtNLM"/>
    </source>
</evidence>
<dbReference type="InterPro" id="IPR050767">
    <property type="entry name" value="Sel1_AlgK"/>
</dbReference>
<evidence type="ECO:0000256" key="1">
    <source>
        <dbReference type="SAM" id="Coils"/>
    </source>
</evidence>
<keyword evidence="4" id="KW-1185">Reference proteome</keyword>
<protein>
    <recommendedName>
        <fullName evidence="5">Localization factor PodJL</fullName>
    </recommendedName>
</protein>
<dbReference type="RefSeq" id="WP_189570336.1">
    <property type="nucleotide sequence ID" value="NZ_BMXU01000001.1"/>
</dbReference>
<reference evidence="4" key="1">
    <citation type="journal article" date="2019" name="Int. J. Syst. Evol. Microbiol.">
        <title>The Global Catalogue of Microorganisms (GCM) 10K type strain sequencing project: providing services to taxonomists for standard genome sequencing and annotation.</title>
        <authorList>
            <consortium name="The Broad Institute Genomics Platform"/>
            <consortium name="The Broad Institute Genome Sequencing Center for Infectious Disease"/>
            <person name="Wu L."/>
            <person name="Ma J."/>
        </authorList>
    </citation>
    <scope>NUCLEOTIDE SEQUENCE [LARGE SCALE GENOMIC DNA]</scope>
    <source>
        <strain evidence="4">KCTC 22245</strain>
    </source>
</reference>
<evidence type="ECO:0000313" key="4">
    <source>
        <dbReference type="Proteomes" id="UP001595607"/>
    </source>
</evidence>
<keyword evidence="1" id="KW-0175">Coiled coil</keyword>
<gene>
    <name evidence="3" type="ORF">ACFONP_05820</name>
</gene>
<sequence>MSAKSNVPWSVKGIDPDARSVAKELARKRGQTLGEFITEMIREKGIDATGTESDAGHAGSEKVVSGVTTDQLRAVVDTLNRLNERLKAAEKSLRTSEVTSREAMGGLNKGLETVFERVKRLEKEAKGLSDAEGIAERLDRLEGAAEKNSWVKSLVALEKALSTLVEQVESSREDTEKRLARNEGLIEELQSRLSAEDEALRGEINQLLEAIDRTTDRLTETDAQVQAALDAAREAAESRDESFIERTSQRLQLLGSEIKRTSDQIRTLESSVSQLSKKIEAGEERSAEGISRVAQSLETLRREMEDHSLVSGEDAPVKRIKTAAEEADCRFGQLKGAFDAVVDRLEGRSTETTASVPFAAPPLPQEAYVDDFTKGNDTPDPEDEFDRVFDDPLNFTAKPRSPEAVTVVPEPAPDDGLRDPLDLGVPGYPNTSPGDEPAPVATAPATPAFTEGFSLRDEPAQAQPDPVEPAPTEPEVGREAYHRPTYDAPDEWHVPSSLDNPFTEESQRQTTAFADDNYFSEPETWTERLSAFLRRMVAEPVENNSALGWILIAVCMVAIGITAIRLSTPSDNTPVIVDPLPAEARALPATEPAPAEEDPDALFAEAKKLLATAATPEETSAAIALMTEAAEAGSVVAMHELGELYLAGDGVPQNGVLARDWFEEAARRGHIRAVHRVAYLDIQGIGGPVDTNRAILGFTRSANAGLAASMYNLGSIYDPRNPYLPEDRRDAAEALYWYRLAARQGDTRAAEQAAEIEGRLSPTELAAVRARLDAWRRQPL</sequence>
<evidence type="ECO:0000313" key="3">
    <source>
        <dbReference type="EMBL" id="MFC3302247.1"/>
    </source>
</evidence>
<accession>A0ABV7MBM4</accession>
<dbReference type="SUPFAM" id="SSF81901">
    <property type="entry name" value="HCP-like"/>
    <property type="match status" value="1"/>
</dbReference>
<organism evidence="3 4">
    <name type="scientific">Parvularcula lutaonensis</name>
    <dbReference type="NCBI Taxonomy" id="491923"/>
    <lineage>
        <taxon>Bacteria</taxon>
        <taxon>Pseudomonadati</taxon>
        <taxon>Pseudomonadota</taxon>
        <taxon>Alphaproteobacteria</taxon>
        <taxon>Parvularculales</taxon>
        <taxon>Parvularculaceae</taxon>
        <taxon>Parvularcula</taxon>
    </lineage>
</organism>
<dbReference type="EMBL" id="JBHRVA010000002">
    <property type="protein sequence ID" value="MFC3302247.1"/>
    <property type="molecule type" value="Genomic_DNA"/>
</dbReference>
<feature type="coiled-coil region" evidence="1">
    <location>
        <begin position="69"/>
        <end position="224"/>
    </location>
</feature>
<feature type="region of interest" description="Disordered" evidence="2">
    <location>
        <begin position="394"/>
        <end position="445"/>
    </location>
</feature>
<feature type="coiled-coil region" evidence="1">
    <location>
        <begin position="258"/>
        <end position="285"/>
    </location>
</feature>
<comment type="caution">
    <text evidence="3">The sequence shown here is derived from an EMBL/GenBank/DDBJ whole genome shotgun (WGS) entry which is preliminary data.</text>
</comment>
<dbReference type="PANTHER" id="PTHR11102:SF160">
    <property type="entry name" value="ERAD-ASSOCIATED E3 UBIQUITIN-PROTEIN LIGASE COMPONENT HRD3"/>
    <property type="match status" value="1"/>
</dbReference>
<dbReference type="Pfam" id="PF08238">
    <property type="entry name" value="Sel1"/>
    <property type="match status" value="3"/>
</dbReference>
<dbReference type="InterPro" id="IPR011990">
    <property type="entry name" value="TPR-like_helical_dom_sf"/>
</dbReference>
<dbReference type="InterPro" id="IPR006597">
    <property type="entry name" value="Sel1-like"/>
</dbReference>
<dbReference type="SMART" id="SM00671">
    <property type="entry name" value="SEL1"/>
    <property type="match status" value="2"/>
</dbReference>